<dbReference type="CDD" id="cd00293">
    <property type="entry name" value="USP-like"/>
    <property type="match status" value="2"/>
</dbReference>
<dbReference type="Gene3D" id="3.40.50.12370">
    <property type="match status" value="1"/>
</dbReference>
<dbReference type="OrthoDB" id="9804721at2"/>
<dbReference type="InterPro" id="IPR006015">
    <property type="entry name" value="Universal_stress_UspA"/>
</dbReference>
<feature type="domain" description="UspA" evidence="2">
    <location>
        <begin position="215"/>
        <end position="290"/>
    </location>
</feature>
<dbReference type="RefSeq" id="WP_080523121.1">
    <property type="nucleotide sequence ID" value="NZ_LPUF01000001.1"/>
</dbReference>
<comment type="caution">
    <text evidence="3">The sequence shown here is derived from an EMBL/GenBank/DDBJ whole genome shotgun (WGS) entry which is preliminary data.</text>
</comment>
<protein>
    <submittedName>
        <fullName evidence="3">Universal stress protein UspA</fullName>
    </submittedName>
</protein>
<gene>
    <name evidence="3" type="ORF">AU255_12105</name>
</gene>
<organism evidence="3 4">
    <name type="scientific">Methyloprofundus sedimenti</name>
    <dbReference type="NCBI Taxonomy" id="1420851"/>
    <lineage>
        <taxon>Bacteria</taxon>
        <taxon>Pseudomonadati</taxon>
        <taxon>Pseudomonadota</taxon>
        <taxon>Gammaproteobacteria</taxon>
        <taxon>Methylococcales</taxon>
        <taxon>Methylococcaceae</taxon>
        <taxon>Methyloprofundus</taxon>
    </lineage>
</organism>
<evidence type="ECO:0000256" key="1">
    <source>
        <dbReference type="ARBA" id="ARBA00008791"/>
    </source>
</evidence>
<dbReference type="AlphaFoldDB" id="A0A1V8MAC4"/>
<dbReference type="EMBL" id="LPUF01000001">
    <property type="protein sequence ID" value="OQK18519.1"/>
    <property type="molecule type" value="Genomic_DNA"/>
</dbReference>
<evidence type="ECO:0000313" key="3">
    <source>
        <dbReference type="EMBL" id="OQK18519.1"/>
    </source>
</evidence>
<evidence type="ECO:0000313" key="4">
    <source>
        <dbReference type="Proteomes" id="UP000191980"/>
    </source>
</evidence>
<dbReference type="PANTHER" id="PTHR46268:SF6">
    <property type="entry name" value="UNIVERSAL STRESS PROTEIN UP12"/>
    <property type="match status" value="1"/>
</dbReference>
<reference evidence="3 4" key="1">
    <citation type="submission" date="2015-12" db="EMBL/GenBank/DDBJ databases">
        <authorList>
            <person name="Shamseldin A."/>
            <person name="Moawad H."/>
            <person name="Abd El-Rahim W.M."/>
            <person name="Sadowsky M.J."/>
        </authorList>
    </citation>
    <scope>NUCLEOTIDE SEQUENCE [LARGE SCALE GENOMIC DNA]</scope>
    <source>
        <strain evidence="3 4">WF1</strain>
    </source>
</reference>
<accession>A0A1V8MAC4</accession>
<sequence length="290" mass="32168">MNSSHLKHTQQLVLACIDGSAISSAVCDYSAWIAQRVNAPLKLLHNIEHQETPVVSDLTGNIGLGSQEHLLEELTQLEQQRSKLLMQKGKLILEAAKERVQLAGISDPITAKRHGSVVESLIDLEDNIRVLVLGVRGEDHEKQKGKIGSHLEMMIRAIRRPILVVNTDFKKPDTIMLAYDGSEAAEKAVDMVAISPLYKGLTCHLVCVSNIAEELIQQATEKLKKTVDLNLITAALKGKAEQELCIYQENHNIDLTIMGAFSHTRLHEILLGSFTVKMLLKTKKPLLLLR</sequence>
<proteinExistence type="inferred from homology"/>
<dbReference type="SUPFAM" id="SSF52402">
    <property type="entry name" value="Adenine nucleotide alpha hydrolases-like"/>
    <property type="match status" value="2"/>
</dbReference>
<dbReference type="STRING" id="1420851.AU255_12105"/>
<feature type="domain" description="UspA" evidence="2">
    <location>
        <begin position="13"/>
        <end position="165"/>
    </location>
</feature>
<evidence type="ECO:0000259" key="2">
    <source>
        <dbReference type="Pfam" id="PF00582"/>
    </source>
</evidence>
<keyword evidence="4" id="KW-1185">Reference proteome</keyword>
<comment type="similarity">
    <text evidence="1">Belongs to the universal stress protein A family.</text>
</comment>
<name>A0A1V8MAC4_9GAMM</name>
<dbReference type="Pfam" id="PF00582">
    <property type="entry name" value="Usp"/>
    <property type="match status" value="2"/>
</dbReference>
<dbReference type="Proteomes" id="UP000191980">
    <property type="component" value="Unassembled WGS sequence"/>
</dbReference>
<dbReference type="InterPro" id="IPR006016">
    <property type="entry name" value="UspA"/>
</dbReference>
<dbReference type="PRINTS" id="PR01438">
    <property type="entry name" value="UNVRSLSTRESS"/>
</dbReference>
<dbReference type="PANTHER" id="PTHR46268">
    <property type="entry name" value="STRESS RESPONSE PROTEIN NHAX"/>
    <property type="match status" value="1"/>
</dbReference>